<evidence type="ECO:0000313" key="1">
    <source>
        <dbReference type="EMBL" id="OIN89474.1"/>
    </source>
</evidence>
<comment type="caution">
    <text evidence="1">The sequence shown here is derived from an EMBL/GenBank/DDBJ whole genome shotgun (WGS) entry which is preliminary data.</text>
</comment>
<name>A0A1J4RSV7_9BACT</name>
<dbReference type="EMBL" id="MNUI01000028">
    <property type="protein sequence ID" value="OIN89474.1"/>
    <property type="molecule type" value="Genomic_DNA"/>
</dbReference>
<evidence type="ECO:0000313" key="2">
    <source>
        <dbReference type="Proteomes" id="UP000183144"/>
    </source>
</evidence>
<dbReference type="Proteomes" id="UP000183144">
    <property type="component" value="Unassembled WGS sequence"/>
</dbReference>
<gene>
    <name evidence="1" type="ORF">AUJ59_01425</name>
</gene>
<accession>A0A1J4RSV7</accession>
<protein>
    <submittedName>
        <fullName evidence="1">Uncharacterized protein</fullName>
    </submittedName>
</protein>
<dbReference type="AlphaFoldDB" id="A0A1J4RSV7"/>
<dbReference type="STRING" id="1805034.AUJ59_01425"/>
<proteinExistence type="predicted"/>
<reference evidence="1 2" key="1">
    <citation type="journal article" date="2016" name="Environ. Microbiol.">
        <title>Genomic resolution of a cold subsurface aquifer community provides metabolic insights for novel microbes adapted to high CO concentrations.</title>
        <authorList>
            <person name="Probst A.J."/>
            <person name="Castelle C.J."/>
            <person name="Singh A."/>
            <person name="Brown C.T."/>
            <person name="Anantharaman K."/>
            <person name="Sharon I."/>
            <person name="Hug L.A."/>
            <person name="Burstein D."/>
            <person name="Emerson J.B."/>
            <person name="Thomas B.C."/>
            <person name="Banfield J.F."/>
        </authorList>
    </citation>
    <scope>NUCLEOTIDE SEQUENCE [LARGE SCALE GENOMIC DNA]</scope>
    <source>
        <strain evidence="1">CG1_02_47_37</strain>
    </source>
</reference>
<organism evidence="1 2">
    <name type="scientific">Candidatus Beckwithbacteria bacterium CG1_02_47_37</name>
    <dbReference type="NCBI Taxonomy" id="1805034"/>
    <lineage>
        <taxon>Bacteria</taxon>
        <taxon>Candidatus Beckwithiibacteriota</taxon>
    </lineage>
</organism>
<sequence>MIYIFHGDNQVASRRAIPKGARHYDLAEITPEKLEQITAGNELFRMNQDVYLWAGKKLPAAQLKKFPGAQVQEFTVPKILWRFLSGRKLADLEATLKTEPIELVWYLLHRQASKKGETGLLKKMFAIELAVKSGKTGVPLRTHLELLLT</sequence>